<keyword evidence="3" id="KW-0547">Nucleotide-binding</keyword>
<dbReference type="Pfam" id="PF23321">
    <property type="entry name" value="R1_ABCA1"/>
    <property type="match status" value="1"/>
</dbReference>
<keyword evidence="4" id="KW-0067">ATP-binding</keyword>
<accession>A0ABN8Q937</accession>
<evidence type="ECO:0000259" key="8">
    <source>
        <dbReference type="PROSITE" id="PS50893"/>
    </source>
</evidence>
<evidence type="ECO:0000256" key="6">
    <source>
        <dbReference type="ARBA" id="ARBA00023136"/>
    </source>
</evidence>
<name>A0ABN8Q937_9CNID</name>
<feature type="transmembrane region" description="Helical" evidence="7">
    <location>
        <begin position="1278"/>
        <end position="1299"/>
    </location>
</feature>
<feature type="transmembrane region" description="Helical" evidence="7">
    <location>
        <begin position="225"/>
        <end position="248"/>
    </location>
</feature>
<dbReference type="Proteomes" id="UP001159405">
    <property type="component" value="Unassembled WGS sequence"/>
</dbReference>
<feature type="transmembrane region" description="Helical" evidence="7">
    <location>
        <begin position="24"/>
        <end position="45"/>
    </location>
</feature>
<reference evidence="9 10" key="1">
    <citation type="submission" date="2022-05" db="EMBL/GenBank/DDBJ databases">
        <authorList>
            <consortium name="Genoscope - CEA"/>
            <person name="William W."/>
        </authorList>
    </citation>
    <scope>NUCLEOTIDE SEQUENCE [LARGE SCALE GENOMIC DNA]</scope>
</reference>
<dbReference type="PROSITE" id="PS50893">
    <property type="entry name" value="ABC_TRANSPORTER_2"/>
    <property type="match status" value="2"/>
</dbReference>
<keyword evidence="6 7" id="KW-0472">Membrane</keyword>
<dbReference type="PANTHER" id="PTHR19229:SF268">
    <property type="entry name" value="ABC TRANSPORTER DOMAIN-CONTAINING PROTEIN"/>
    <property type="match status" value="1"/>
</dbReference>
<dbReference type="InterPro" id="IPR003593">
    <property type="entry name" value="AAA+_ATPase"/>
</dbReference>
<dbReference type="InterPro" id="IPR013525">
    <property type="entry name" value="ABC2_TM"/>
</dbReference>
<dbReference type="EMBL" id="CALNXK010000114">
    <property type="protein sequence ID" value="CAH3159810.1"/>
    <property type="molecule type" value="Genomic_DNA"/>
</dbReference>
<dbReference type="SUPFAM" id="SSF52540">
    <property type="entry name" value="P-loop containing nucleoside triphosphate hydrolases"/>
    <property type="match status" value="2"/>
</dbReference>
<feature type="transmembrane region" description="Helical" evidence="7">
    <location>
        <begin position="409"/>
        <end position="430"/>
    </location>
</feature>
<evidence type="ECO:0000313" key="9">
    <source>
        <dbReference type="EMBL" id="CAH3159810.1"/>
    </source>
</evidence>
<feature type="domain" description="ABC transporter" evidence="8">
    <location>
        <begin position="1433"/>
        <end position="1665"/>
    </location>
</feature>
<dbReference type="Gene3D" id="3.40.50.300">
    <property type="entry name" value="P-loop containing nucleotide triphosphate hydrolases"/>
    <property type="match status" value="2"/>
</dbReference>
<keyword evidence="10" id="KW-1185">Reference proteome</keyword>
<feature type="transmembrane region" description="Helical" evidence="7">
    <location>
        <begin position="269"/>
        <end position="295"/>
    </location>
</feature>
<dbReference type="CDD" id="cd03263">
    <property type="entry name" value="ABC_subfamily_A"/>
    <property type="match status" value="2"/>
</dbReference>
<feature type="transmembrane region" description="Helical" evidence="7">
    <location>
        <begin position="333"/>
        <end position="351"/>
    </location>
</feature>
<evidence type="ECO:0000256" key="7">
    <source>
        <dbReference type="SAM" id="Phobius"/>
    </source>
</evidence>
<evidence type="ECO:0000256" key="1">
    <source>
        <dbReference type="ARBA" id="ARBA00004141"/>
    </source>
</evidence>
<feature type="transmembrane region" description="Helical" evidence="7">
    <location>
        <begin position="1250"/>
        <end position="1272"/>
    </location>
</feature>
<dbReference type="InterPro" id="IPR026082">
    <property type="entry name" value="ABCA"/>
</dbReference>
<feature type="transmembrane region" description="Helical" evidence="7">
    <location>
        <begin position="1366"/>
        <end position="1384"/>
    </location>
</feature>
<keyword evidence="2 7" id="KW-0812">Transmembrane</keyword>
<organism evidence="9 10">
    <name type="scientific">Porites lobata</name>
    <dbReference type="NCBI Taxonomy" id="104759"/>
    <lineage>
        <taxon>Eukaryota</taxon>
        <taxon>Metazoa</taxon>
        <taxon>Cnidaria</taxon>
        <taxon>Anthozoa</taxon>
        <taxon>Hexacorallia</taxon>
        <taxon>Scleractinia</taxon>
        <taxon>Fungiina</taxon>
        <taxon>Poritidae</taxon>
        <taxon>Porites</taxon>
    </lineage>
</organism>
<evidence type="ECO:0000256" key="5">
    <source>
        <dbReference type="ARBA" id="ARBA00022989"/>
    </source>
</evidence>
<dbReference type="Pfam" id="PF00005">
    <property type="entry name" value="ABC_tran"/>
    <property type="match status" value="2"/>
</dbReference>
<keyword evidence="5 7" id="KW-1133">Transmembrane helix</keyword>
<feature type="transmembrane region" description="Helical" evidence="7">
    <location>
        <begin position="301"/>
        <end position="326"/>
    </location>
</feature>
<dbReference type="Pfam" id="PF12698">
    <property type="entry name" value="ABC2_membrane_3"/>
    <property type="match status" value="2"/>
</dbReference>
<feature type="transmembrane region" description="Helical" evidence="7">
    <location>
        <begin position="1311"/>
        <end position="1329"/>
    </location>
</feature>
<dbReference type="InterPro" id="IPR056264">
    <property type="entry name" value="R2_ABCA1-4-like"/>
</dbReference>
<gene>
    <name evidence="9" type="ORF">PLOB_00003797</name>
</gene>
<dbReference type="PANTHER" id="PTHR19229">
    <property type="entry name" value="ATP-BINDING CASSETTE TRANSPORTER SUBFAMILY A ABCA"/>
    <property type="match status" value="1"/>
</dbReference>
<evidence type="ECO:0000256" key="2">
    <source>
        <dbReference type="ARBA" id="ARBA00022692"/>
    </source>
</evidence>
<comment type="caution">
    <text evidence="9">The sequence shown here is derived from an EMBL/GenBank/DDBJ whole genome shotgun (WGS) entry which is preliminary data.</text>
</comment>
<protein>
    <recommendedName>
        <fullName evidence="8">ABC transporter domain-containing protein</fullName>
    </recommendedName>
</protein>
<evidence type="ECO:0000256" key="3">
    <source>
        <dbReference type="ARBA" id="ARBA00022741"/>
    </source>
</evidence>
<dbReference type="InterPro" id="IPR027417">
    <property type="entry name" value="P-loop_NTPase"/>
</dbReference>
<proteinExistence type="predicted"/>
<evidence type="ECO:0000256" key="4">
    <source>
        <dbReference type="ARBA" id="ARBA00022840"/>
    </source>
</evidence>
<evidence type="ECO:0000313" key="10">
    <source>
        <dbReference type="Proteomes" id="UP001159405"/>
    </source>
</evidence>
<feature type="transmembrane region" description="Helical" evidence="7">
    <location>
        <begin position="1221"/>
        <end position="1238"/>
    </location>
</feature>
<dbReference type="InterPro" id="IPR003439">
    <property type="entry name" value="ABC_transporter-like_ATP-bd"/>
</dbReference>
<comment type="subcellular location">
    <subcellularLocation>
        <location evidence="1">Membrane</location>
        <topology evidence="1">Multi-pass membrane protein</topology>
    </subcellularLocation>
</comment>
<feature type="domain" description="ABC transporter" evidence="8">
    <location>
        <begin position="509"/>
        <end position="739"/>
    </location>
</feature>
<dbReference type="SMART" id="SM00382">
    <property type="entry name" value="AAA"/>
    <property type="match status" value="2"/>
</dbReference>
<sequence length="1816" mass="202192">MANYFRKFRLLIWKNFLLQKRRPIGTVFEILIPIVVMGILILIPLTAPSAQDECFSVYQSTKIDVSNMKYDGGKLAFFPQTEIVSKLMARVENITGLEAVSTSNTTGKPWSSGASMAAEVSEKDQNYYFGAIEFLIDDEDSLPKQVKYAIRLRSEVYSPWNTDSTYPQFIPDSPDTWSQYDYKFLPLQYAIDTAIMQMQAALSHGIPIFPYPNYTTDYAMNMVSLFMPLLVMLGLMYSAMTIIKELVLEKQSRLKESMKMMGLPNWVHWSAWFTKNLLFLLISVVIFVIVLKVLVFKHSDVTVLLVLFLLYIFASILFCFCVSVFFSRPVLGMLLGALIWIATLVPYFVVYSDRKYKAMTRSEKAGACLLPNTCLGLAAKLFAQFETIRVGISWKEVSEYPSPDENFNMVWVFCMLLAECAIFGTITWYVEAVFPGEYGIPKPFYFPSMPSYWCGFSSPKVTLLSNKGDPGKQEMNVILNNSAESSDDDADGNADVEDEPDLPVGVAIKRLRKVFKGSSGSKVAVDDLSLNIFKGQITALLGHNGAGKTTTISMLTGLFPPTDGSADVNGLSIISDMDAIRESLGLCPQHNVLFDRLTVKEHLDFFISLKGKFGVEAVNEVNEMIGDIQLVDKSNTVSSKLSGGMKRKLSCAIALIGGSEIVFLDEPTSGMDPYARRGTWDLLLKHKAGRTIILTTHFMDEADLLGDRIAIMADGQLRCCGSSLFLKSRYGVGYHLTLVKRESCDEDAISNLVKSHVPKAEIISAVGTEIQFVLTSESSQNFEALFSELENNLEQYGVTSFGVSVTTLEEVFMKVGEGAEKTLHDQVVDQKHRGEQVSGGASQIPIPEADASSVGEFNTGLSLKWQQYKAMLLKRFLNARREKKLVLTQLILPLLMVCLALLLIKTLQEPMQNEPPRILNLSNLSIKGAPNTGFYADFRPNVDPDKKNALFEVASKHLKDVKVTLKDIESDLHKIQSGNQGNNILVEGKKFQYKDDEKDVCCNYEFLVLNAKCKKAFTSSELTAESCKTNKNFGYNYCPKCINDDGSSYYECRNIGIGNTKVNDSMTFYNEYVLEKSNAADYFNTHVVGFSFESRDGNSASDLESIDSTVWYSSKGYHTKPDALSALVNVLLAYSKKDDSYHIETINYPLPLNSEQRTQNFSAVISSAFFLAILLAFAVAFLAASFVPFLVKEKSSKAKHLQFVSGVDAVSFWLATYSWDFINYLFPLLGIMIMFAAFQVDSLKNDLGAVFLLLLLLGLCMLPFVYLVSFLFKGPLAAYSTTVFVLSVVSMAFLITNNILTFNGQKDDADIVHYIGLLFPTYSLSASIMDISQNNMNRKHCQPEPGIPCSWTKNVLDWDRPGVGQATLYMFVEAIVLFLFILLIEMNFFISAKVNISSEPQMRRKEGEDEDVFNERVRILSDQEGNAVEAEAVVLKDLTKVYRGTHVAAVDHLCLGIPRGECFGLLGINGAGKTTTFSMLTGDLSITEGTAYLDGFNIQSNLKQVQQRIGYCPQFDALIELLTGREMLTMYARLRGVPDEKIKGIVSDIIHLLRLEKWADSLCGNYSGGNRRKLSTAIALVGNPPIIFLDEPTTGMDPVARRFLWDTLTGVLKDGRSIVLTSHSMEECEALCTRLAIMVNGHFKCLGSIQHLKSRFGRGYTLMVKVGSQQPTVSLTGIADSEVNRVEVVPAFQSPHAVPSSQSQVFANPTAQLDNPDSAPDSNAVNRVMQFVTSAFGGATLMDSHSGILHYQIVNEALSWSYIFGQLERNRSALNIVDYSISQTTLEQVFINFAKEQHSEDRTSVKRKCMCFPCCR</sequence>
<feature type="transmembrane region" description="Helical" evidence="7">
    <location>
        <begin position="1168"/>
        <end position="1191"/>
    </location>
</feature>